<keyword evidence="2 5" id="KW-0689">Ribosomal protein</keyword>
<dbReference type="InterPro" id="IPR011332">
    <property type="entry name" value="Ribosomal_zn-bd"/>
</dbReference>
<accession>A0A7U4E9G1</accession>
<dbReference type="AlphaFoldDB" id="A0A7U4E9G1"/>
<organism evidence="6 7">
    <name type="scientific">Mycoplasma putrefaciens (strain ATCC 15718 / NCTC 10155 / C30 KS-1 / KS-1)</name>
    <dbReference type="NCBI Taxonomy" id="743965"/>
    <lineage>
        <taxon>Bacteria</taxon>
        <taxon>Bacillati</taxon>
        <taxon>Mycoplasmatota</taxon>
        <taxon>Mollicutes</taxon>
        <taxon>Mycoplasmataceae</taxon>
        <taxon>Mycoplasma</taxon>
    </lineage>
</organism>
<dbReference type="NCBIfam" id="NF001764">
    <property type="entry name" value="PRK00504.1"/>
    <property type="match status" value="1"/>
</dbReference>
<dbReference type="GO" id="GO:0005737">
    <property type="term" value="C:cytoplasm"/>
    <property type="evidence" value="ECO:0007669"/>
    <property type="project" value="UniProtKB-ARBA"/>
</dbReference>
<evidence type="ECO:0000256" key="1">
    <source>
        <dbReference type="ARBA" id="ARBA00007596"/>
    </source>
</evidence>
<dbReference type="InterPro" id="IPR001705">
    <property type="entry name" value="Ribosomal_bL33"/>
</dbReference>
<evidence type="ECO:0000256" key="3">
    <source>
        <dbReference type="ARBA" id="ARBA00023274"/>
    </source>
</evidence>
<keyword evidence="3 5" id="KW-0687">Ribonucleoprotein</keyword>
<comment type="similarity">
    <text evidence="1 5">Belongs to the bacterial ribosomal protein bL33 family.</text>
</comment>
<gene>
    <name evidence="6" type="primary">rpmG-1</name>
    <name evidence="5" type="synonym">rpmG</name>
    <name evidence="6" type="ordered locus">MPUT_0053</name>
</gene>
<sequence length="53" mass="6260">MSKSNNKKITLVCEECLNRNYSTNKSTLTQKERLQLKKYCTNCAQHTLHKETR</sequence>
<dbReference type="Pfam" id="PF00471">
    <property type="entry name" value="Ribosomal_L33"/>
    <property type="match status" value="1"/>
</dbReference>
<dbReference type="GO" id="GO:0003735">
    <property type="term" value="F:structural constituent of ribosome"/>
    <property type="evidence" value="ECO:0007669"/>
    <property type="project" value="InterPro"/>
</dbReference>
<dbReference type="NCBIfam" id="NF001860">
    <property type="entry name" value="PRK00595.1"/>
    <property type="match status" value="1"/>
</dbReference>
<reference evidence="6 7" key="1">
    <citation type="journal article" date="2011" name="J. Bacteriol.">
        <title>Genome Sequence of Mycoplasma putrefaciens Type Strain KS1.</title>
        <authorList>
            <person name="Calcutt M.J."/>
            <person name="Foecking M.F."/>
        </authorList>
    </citation>
    <scope>NUCLEOTIDE SEQUENCE [LARGE SCALE GENOMIC DNA]</scope>
    <source>
        <strain evidence="7">ATCC 15718 / NCTC 10155 / C30 KS-1 / KS-1</strain>
    </source>
</reference>
<dbReference type="RefSeq" id="WP_014034816.1">
    <property type="nucleotide sequence ID" value="NC_015946.1"/>
</dbReference>
<protein>
    <recommendedName>
        <fullName evidence="4 5">Large ribosomal subunit protein bL33</fullName>
    </recommendedName>
</protein>
<evidence type="ECO:0000313" key="7">
    <source>
        <dbReference type="Proteomes" id="UP000008907"/>
    </source>
</evidence>
<evidence type="ECO:0000313" key="6">
    <source>
        <dbReference type="EMBL" id="AEM68460.1"/>
    </source>
</evidence>
<dbReference type="EMBL" id="CP003021">
    <property type="protein sequence ID" value="AEM68460.1"/>
    <property type="molecule type" value="Genomic_DNA"/>
</dbReference>
<dbReference type="HAMAP" id="MF_00294">
    <property type="entry name" value="Ribosomal_bL33"/>
    <property type="match status" value="1"/>
</dbReference>
<name>A0A7U4E9G1_MYCPK</name>
<dbReference type="InterPro" id="IPR038584">
    <property type="entry name" value="Ribosomal_bL33_sf"/>
</dbReference>
<proteinExistence type="inferred from homology"/>
<dbReference type="GO" id="GO:1990904">
    <property type="term" value="C:ribonucleoprotein complex"/>
    <property type="evidence" value="ECO:0007669"/>
    <property type="project" value="UniProtKB-KW"/>
</dbReference>
<dbReference type="NCBIfam" id="TIGR01023">
    <property type="entry name" value="rpmG_bact"/>
    <property type="match status" value="1"/>
</dbReference>
<dbReference type="Gene3D" id="2.20.28.120">
    <property type="entry name" value="Ribosomal protein L33"/>
    <property type="match status" value="1"/>
</dbReference>
<evidence type="ECO:0000256" key="2">
    <source>
        <dbReference type="ARBA" id="ARBA00022980"/>
    </source>
</evidence>
<dbReference type="GO" id="GO:0005840">
    <property type="term" value="C:ribosome"/>
    <property type="evidence" value="ECO:0007669"/>
    <property type="project" value="UniProtKB-KW"/>
</dbReference>
<evidence type="ECO:0000256" key="4">
    <source>
        <dbReference type="ARBA" id="ARBA00035176"/>
    </source>
</evidence>
<dbReference type="SUPFAM" id="SSF57829">
    <property type="entry name" value="Zn-binding ribosomal proteins"/>
    <property type="match status" value="1"/>
</dbReference>
<evidence type="ECO:0000256" key="5">
    <source>
        <dbReference type="HAMAP-Rule" id="MF_00294"/>
    </source>
</evidence>
<dbReference type="KEGG" id="mpf:MPUT_0053"/>
<dbReference type="GO" id="GO:0006412">
    <property type="term" value="P:translation"/>
    <property type="evidence" value="ECO:0007669"/>
    <property type="project" value="UniProtKB-UniRule"/>
</dbReference>
<dbReference type="Proteomes" id="UP000008907">
    <property type="component" value="Chromosome"/>
</dbReference>